<organism evidence="9 10">
    <name type="scientific">Vermiconidia calcicola</name>
    <dbReference type="NCBI Taxonomy" id="1690605"/>
    <lineage>
        <taxon>Eukaryota</taxon>
        <taxon>Fungi</taxon>
        <taxon>Dikarya</taxon>
        <taxon>Ascomycota</taxon>
        <taxon>Pezizomycotina</taxon>
        <taxon>Dothideomycetes</taxon>
        <taxon>Dothideomycetidae</taxon>
        <taxon>Mycosphaerellales</taxon>
        <taxon>Extremaceae</taxon>
        <taxon>Vermiconidia</taxon>
    </lineage>
</organism>
<dbReference type="InterPro" id="IPR005828">
    <property type="entry name" value="MFS_sugar_transport-like"/>
</dbReference>
<feature type="domain" description="Major facilitator superfamily (MFS) profile" evidence="8">
    <location>
        <begin position="1"/>
        <end position="139"/>
    </location>
</feature>
<feature type="transmembrane region" description="Helical" evidence="7">
    <location>
        <begin position="50"/>
        <end position="72"/>
    </location>
</feature>
<feature type="compositionally biased region" description="Polar residues" evidence="6">
    <location>
        <begin position="168"/>
        <end position="177"/>
    </location>
</feature>
<comment type="caution">
    <text evidence="9">The sequence shown here is derived from an EMBL/GenBank/DDBJ whole genome shotgun (WGS) entry which is preliminary data.</text>
</comment>
<dbReference type="Pfam" id="PF00083">
    <property type="entry name" value="Sugar_tr"/>
    <property type="match status" value="1"/>
</dbReference>
<feature type="transmembrane region" description="Helical" evidence="7">
    <location>
        <begin position="22"/>
        <end position="43"/>
    </location>
</feature>
<name>A0AAV9PYI3_9PEZI</name>
<comment type="similarity">
    <text evidence="2">Belongs to the major facilitator superfamily. Sugar transporter (TC 2.A.1.1) family.</text>
</comment>
<evidence type="ECO:0000313" key="10">
    <source>
        <dbReference type="Proteomes" id="UP001345827"/>
    </source>
</evidence>
<dbReference type="PANTHER" id="PTHR48022:SF26">
    <property type="entry name" value="MAJOR FACILITATOR SUPERFAMILY (MFS) PROFILE DOMAIN-CONTAINING PROTEIN-RELATED"/>
    <property type="match status" value="1"/>
</dbReference>
<dbReference type="AlphaFoldDB" id="A0AAV9PYI3"/>
<evidence type="ECO:0000313" key="9">
    <source>
        <dbReference type="EMBL" id="KAK5531053.1"/>
    </source>
</evidence>
<keyword evidence="10" id="KW-1185">Reference proteome</keyword>
<accession>A0AAV9PYI3</accession>
<feature type="transmembrane region" description="Helical" evidence="7">
    <location>
        <begin position="116"/>
        <end position="135"/>
    </location>
</feature>
<keyword evidence="4 7" id="KW-1133">Transmembrane helix</keyword>
<dbReference type="SUPFAM" id="SSF103473">
    <property type="entry name" value="MFS general substrate transporter"/>
    <property type="match status" value="1"/>
</dbReference>
<evidence type="ECO:0000256" key="7">
    <source>
        <dbReference type="SAM" id="Phobius"/>
    </source>
</evidence>
<feature type="region of interest" description="Disordered" evidence="6">
    <location>
        <begin position="155"/>
        <end position="200"/>
    </location>
</feature>
<feature type="compositionally biased region" description="Basic and acidic residues" evidence="6">
    <location>
        <begin position="178"/>
        <end position="200"/>
    </location>
</feature>
<evidence type="ECO:0000256" key="1">
    <source>
        <dbReference type="ARBA" id="ARBA00004141"/>
    </source>
</evidence>
<evidence type="ECO:0000256" key="2">
    <source>
        <dbReference type="ARBA" id="ARBA00010992"/>
    </source>
</evidence>
<evidence type="ECO:0000259" key="8">
    <source>
        <dbReference type="PROSITE" id="PS50850"/>
    </source>
</evidence>
<sequence length="200" mass="22513">MFIVGNLGPALALDRMGRRKTMLYGCFGLGICMMMASILLSFGKKNTSSAAVAFFFVYMIIFGGSINVVPWVYGPEILPLQARSRGTAISVAAHWTWNFFVVMITPVLIHRLGWKTYLIFMSLAFSFVPVIYFFYPETSNISLEDIDRIFLKDGETDDGPDYGPYMSERSSTITNDNESPRNEQTETDNKVVGEKHVEDV</sequence>
<evidence type="ECO:0000256" key="4">
    <source>
        <dbReference type="ARBA" id="ARBA00022989"/>
    </source>
</evidence>
<keyword evidence="3 7" id="KW-0812">Transmembrane</keyword>
<proteinExistence type="inferred from homology"/>
<dbReference type="InterPro" id="IPR050360">
    <property type="entry name" value="MFS_Sugar_Transporters"/>
</dbReference>
<comment type="subcellular location">
    <subcellularLocation>
        <location evidence="1">Membrane</location>
        <topology evidence="1">Multi-pass membrane protein</topology>
    </subcellularLocation>
</comment>
<dbReference type="EMBL" id="JAXLQG010000018">
    <property type="protein sequence ID" value="KAK5531053.1"/>
    <property type="molecule type" value="Genomic_DNA"/>
</dbReference>
<reference evidence="9 10" key="1">
    <citation type="submission" date="2023-06" db="EMBL/GenBank/DDBJ databases">
        <title>Black Yeasts Isolated from many extreme environments.</title>
        <authorList>
            <person name="Coleine C."/>
            <person name="Stajich J.E."/>
            <person name="Selbmann L."/>
        </authorList>
    </citation>
    <scope>NUCLEOTIDE SEQUENCE [LARGE SCALE GENOMIC DNA]</scope>
    <source>
        <strain evidence="9 10">CCFEE 5887</strain>
    </source>
</reference>
<dbReference type="Gene3D" id="1.20.1250.20">
    <property type="entry name" value="MFS general substrate transporter like domains"/>
    <property type="match status" value="1"/>
</dbReference>
<keyword evidence="5 7" id="KW-0472">Membrane</keyword>
<dbReference type="Proteomes" id="UP001345827">
    <property type="component" value="Unassembled WGS sequence"/>
</dbReference>
<evidence type="ECO:0000256" key="3">
    <source>
        <dbReference type="ARBA" id="ARBA00022692"/>
    </source>
</evidence>
<dbReference type="InterPro" id="IPR036259">
    <property type="entry name" value="MFS_trans_sf"/>
</dbReference>
<evidence type="ECO:0000256" key="5">
    <source>
        <dbReference type="ARBA" id="ARBA00023136"/>
    </source>
</evidence>
<dbReference type="InterPro" id="IPR020846">
    <property type="entry name" value="MFS_dom"/>
</dbReference>
<gene>
    <name evidence="9" type="ORF">LTR25_008910</name>
</gene>
<dbReference type="GO" id="GO:0016020">
    <property type="term" value="C:membrane"/>
    <property type="evidence" value="ECO:0007669"/>
    <property type="project" value="UniProtKB-SubCell"/>
</dbReference>
<dbReference type="PROSITE" id="PS50850">
    <property type="entry name" value="MFS"/>
    <property type="match status" value="1"/>
</dbReference>
<evidence type="ECO:0000256" key="6">
    <source>
        <dbReference type="SAM" id="MobiDB-lite"/>
    </source>
</evidence>
<protein>
    <recommendedName>
        <fullName evidence="8">Major facilitator superfamily (MFS) profile domain-containing protein</fullName>
    </recommendedName>
</protein>
<dbReference type="GO" id="GO:0005351">
    <property type="term" value="F:carbohydrate:proton symporter activity"/>
    <property type="evidence" value="ECO:0007669"/>
    <property type="project" value="TreeGrafter"/>
</dbReference>
<dbReference type="PANTHER" id="PTHR48022">
    <property type="entry name" value="PLASTIDIC GLUCOSE TRANSPORTER 4"/>
    <property type="match status" value="1"/>
</dbReference>
<feature type="transmembrane region" description="Helical" evidence="7">
    <location>
        <begin position="92"/>
        <end position="109"/>
    </location>
</feature>